<feature type="signal peptide" evidence="1">
    <location>
        <begin position="1"/>
        <end position="20"/>
    </location>
</feature>
<dbReference type="AlphaFoldDB" id="A0A8J7SH67"/>
<accession>A0A8J7SH67</accession>
<evidence type="ECO:0000313" key="2">
    <source>
        <dbReference type="EMBL" id="MBK1790590.1"/>
    </source>
</evidence>
<dbReference type="EMBL" id="JAENIM010000024">
    <property type="protein sequence ID" value="MBK1790590.1"/>
    <property type="molecule type" value="Genomic_DNA"/>
</dbReference>
<proteinExistence type="predicted"/>
<dbReference type="Proteomes" id="UP000624703">
    <property type="component" value="Unassembled WGS sequence"/>
</dbReference>
<evidence type="ECO:0000313" key="3">
    <source>
        <dbReference type="Proteomes" id="UP000624703"/>
    </source>
</evidence>
<keyword evidence="1" id="KW-0732">Signal</keyword>
<gene>
    <name evidence="2" type="ORF">JIN82_05395</name>
</gene>
<protein>
    <submittedName>
        <fullName evidence="2">Uncharacterized protein</fullName>
    </submittedName>
</protein>
<sequence>MKAVISYILLLLITILPTNASSDKKKFEGEFTLKSTRDNAGIQLANEYKIIISGGSATVEYLKDGILKKDQGTVSLTIHNGIDPITKLRPKVNGFIRIEIIKPGWNTDKFVTRFDLQFSAPPASRGEKNSFIFAKETSLEMLWLDKLSDGLTRYSDPMNIRTKLPYVVTIIKSPL</sequence>
<keyword evidence="3" id="KW-1185">Reference proteome</keyword>
<feature type="chain" id="PRO_5035254156" evidence="1">
    <location>
        <begin position="21"/>
        <end position="175"/>
    </location>
</feature>
<reference evidence="2" key="1">
    <citation type="submission" date="2021-01" db="EMBL/GenBank/DDBJ databases">
        <title>Modified the classification status of verrucomicrobia.</title>
        <authorList>
            <person name="Feng X."/>
        </authorList>
    </citation>
    <scope>NUCLEOTIDE SEQUENCE</scope>
    <source>
        <strain evidence="2">_KCTC 22039</strain>
    </source>
</reference>
<dbReference type="RefSeq" id="WP_200310626.1">
    <property type="nucleotide sequence ID" value="NZ_JAENIM010000024.1"/>
</dbReference>
<comment type="caution">
    <text evidence="2">The sequence shown here is derived from an EMBL/GenBank/DDBJ whole genome shotgun (WGS) entry which is preliminary data.</text>
</comment>
<name>A0A8J7SH67_9BACT</name>
<organism evidence="2 3">
    <name type="scientific">Persicirhabdus sediminis</name>
    <dbReference type="NCBI Taxonomy" id="454144"/>
    <lineage>
        <taxon>Bacteria</taxon>
        <taxon>Pseudomonadati</taxon>
        <taxon>Verrucomicrobiota</taxon>
        <taxon>Verrucomicrobiia</taxon>
        <taxon>Verrucomicrobiales</taxon>
        <taxon>Verrucomicrobiaceae</taxon>
        <taxon>Persicirhabdus</taxon>
    </lineage>
</organism>
<evidence type="ECO:0000256" key="1">
    <source>
        <dbReference type="SAM" id="SignalP"/>
    </source>
</evidence>